<name>A0A2M9BAY3_9MICO</name>
<protein>
    <recommendedName>
        <fullName evidence="5">Cell division protein FtsL</fullName>
    </recommendedName>
</protein>
<evidence type="ECO:0000313" key="3">
    <source>
        <dbReference type="EMBL" id="PJJ55099.1"/>
    </source>
</evidence>
<dbReference type="Proteomes" id="UP000230161">
    <property type="component" value="Unassembled WGS sequence"/>
</dbReference>
<feature type="transmembrane region" description="Helical" evidence="2">
    <location>
        <begin position="51"/>
        <end position="74"/>
    </location>
</feature>
<feature type="compositionally biased region" description="Polar residues" evidence="1">
    <location>
        <begin position="184"/>
        <end position="193"/>
    </location>
</feature>
<accession>A0A2M9BAY3</accession>
<keyword evidence="4" id="KW-1185">Reference proteome</keyword>
<feature type="compositionally biased region" description="Basic and acidic residues" evidence="1">
    <location>
        <begin position="20"/>
        <end position="32"/>
    </location>
</feature>
<comment type="caution">
    <text evidence="3">The sequence shown here is derived from an EMBL/GenBank/DDBJ whole genome shotgun (WGS) entry which is preliminary data.</text>
</comment>
<evidence type="ECO:0008006" key="5">
    <source>
        <dbReference type="Google" id="ProtNLM"/>
    </source>
</evidence>
<dbReference type="EMBL" id="PGFB01000008">
    <property type="protein sequence ID" value="PJJ55099.1"/>
    <property type="molecule type" value="Genomic_DNA"/>
</dbReference>
<dbReference type="AlphaFoldDB" id="A0A2M9BAY3"/>
<feature type="region of interest" description="Disordered" evidence="1">
    <location>
        <begin position="177"/>
        <end position="212"/>
    </location>
</feature>
<keyword evidence="2" id="KW-1133">Transmembrane helix</keyword>
<gene>
    <name evidence="3" type="ORF">CLV54_3438</name>
</gene>
<proteinExistence type="predicted"/>
<feature type="region of interest" description="Disordered" evidence="1">
    <location>
        <begin position="11"/>
        <end position="32"/>
    </location>
</feature>
<dbReference type="RefSeq" id="WP_100346195.1">
    <property type="nucleotide sequence ID" value="NZ_PGFB01000008.1"/>
</dbReference>
<evidence type="ECO:0000256" key="1">
    <source>
        <dbReference type="SAM" id="MobiDB-lite"/>
    </source>
</evidence>
<evidence type="ECO:0000256" key="2">
    <source>
        <dbReference type="SAM" id="Phobius"/>
    </source>
</evidence>
<organism evidence="3 4">
    <name type="scientific">Compostimonas suwonensis</name>
    <dbReference type="NCBI Taxonomy" id="1048394"/>
    <lineage>
        <taxon>Bacteria</taxon>
        <taxon>Bacillati</taxon>
        <taxon>Actinomycetota</taxon>
        <taxon>Actinomycetes</taxon>
        <taxon>Micrococcales</taxon>
        <taxon>Microbacteriaceae</taxon>
        <taxon>Compostimonas</taxon>
    </lineage>
</organism>
<keyword evidence="2" id="KW-0812">Transmembrane</keyword>
<dbReference type="OrthoDB" id="4792842at2"/>
<evidence type="ECO:0000313" key="4">
    <source>
        <dbReference type="Proteomes" id="UP000230161"/>
    </source>
</evidence>
<reference evidence="3 4" key="1">
    <citation type="submission" date="2017-11" db="EMBL/GenBank/DDBJ databases">
        <title>Genomic Encyclopedia of Archaeal and Bacterial Type Strains, Phase II (KMG-II): From Individual Species to Whole Genera.</title>
        <authorList>
            <person name="Goeker M."/>
        </authorList>
    </citation>
    <scope>NUCLEOTIDE SEQUENCE [LARGE SCALE GENOMIC DNA]</scope>
    <source>
        <strain evidence="3 4">DSM 25625</strain>
    </source>
</reference>
<keyword evidence="2" id="KW-0472">Membrane</keyword>
<sequence>MTDTLATAAIPDWALPNPTRRPDEAPEQHERAPHIEIVSTRGQRKARPRTIYAAIVIVGIIVIVIAQLLLSVGLSQGAYEISSLQESQKDLTRTASSISEDLDRVSSPQNLAANAEALGMVSNTSPVYLRLSDGAVLGVPAPAQGSAGSLIGPAGLTPNSLLAGVPLVTQLPADQAPDAATQPVSGTPVQTPAVTPDAQLPLHSGLPSPTTH</sequence>